<dbReference type="EMBL" id="CP010802">
    <property type="protein sequence ID" value="ALC16540.1"/>
    <property type="molecule type" value="Genomic_DNA"/>
</dbReference>
<evidence type="ECO:0000256" key="2">
    <source>
        <dbReference type="HAMAP-Rule" id="MF_00003"/>
    </source>
</evidence>
<protein>
    <recommendedName>
        <fullName evidence="2">Ribosome-binding factor A</fullName>
    </recommendedName>
</protein>
<dbReference type="PROSITE" id="PS01319">
    <property type="entry name" value="RBFA"/>
    <property type="match status" value="1"/>
</dbReference>
<dbReference type="STRING" id="1603606.DSOUD_1762"/>
<dbReference type="Gene3D" id="3.30.300.20">
    <property type="match status" value="1"/>
</dbReference>
<dbReference type="Proteomes" id="UP000057158">
    <property type="component" value="Chromosome"/>
</dbReference>
<dbReference type="GO" id="GO:0043024">
    <property type="term" value="F:ribosomal small subunit binding"/>
    <property type="evidence" value="ECO:0007669"/>
    <property type="project" value="TreeGrafter"/>
</dbReference>
<dbReference type="PATRIC" id="fig|1603606.3.peg.1917"/>
<dbReference type="InterPro" id="IPR023799">
    <property type="entry name" value="RbfA_dom_sf"/>
</dbReference>
<dbReference type="GO" id="GO:0005829">
    <property type="term" value="C:cytosol"/>
    <property type="evidence" value="ECO:0007669"/>
    <property type="project" value="TreeGrafter"/>
</dbReference>
<dbReference type="InterPro" id="IPR015946">
    <property type="entry name" value="KH_dom-like_a/b"/>
</dbReference>
<evidence type="ECO:0000313" key="4">
    <source>
        <dbReference type="Proteomes" id="UP000057158"/>
    </source>
</evidence>
<name>A0A0M4D0P6_9BACT</name>
<gene>
    <name evidence="2 3" type="primary">rbfA</name>
    <name evidence="3" type="ORF">DSOUD_1762</name>
</gene>
<dbReference type="HAMAP" id="MF_00003">
    <property type="entry name" value="RbfA"/>
    <property type="match status" value="1"/>
</dbReference>
<dbReference type="PANTHER" id="PTHR33515:SF1">
    <property type="entry name" value="RIBOSOME-BINDING FACTOR A, CHLOROPLASTIC-RELATED"/>
    <property type="match status" value="1"/>
</dbReference>
<dbReference type="GO" id="GO:0030490">
    <property type="term" value="P:maturation of SSU-rRNA"/>
    <property type="evidence" value="ECO:0007669"/>
    <property type="project" value="UniProtKB-UniRule"/>
</dbReference>
<accession>A0A0M4D0P6</accession>
<comment type="subunit">
    <text evidence="2">Monomer. Binds 30S ribosomal subunits, but not 50S ribosomal subunits or 70S ribosomes.</text>
</comment>
<dbReference type="NCBIfam" id="NF010388">
    <property type="entry name" value="PRK13815.1"/>
    <property type="match status" value="1"/>
</dbReference>
<dbReference type="AlphaFoldDB" id="A0A0M4D0P6"/>
<comment type="function">
    <text evidence="2">One of several proteins that assist in the late maturation steps of the functional core of the 30S ribosomal subunit. Associates with free 30S ribosomal subunits (but not with 30S subunits that are part of 70S ribosomes or polysomes). Required for efficient processing of 16S rRNA. May interact with the 5'-terminal helix region of 16S rRNA.</text>
</comment>
<evidence type="ECO:0000313" key="3">
    <source>
        <dbReference type="EMBL" id="ALC16540.1"/>
    </source>
</evidence>
<sequence>MEFKRYHRVGEQIHKEVSSLLLKGLKDPRIGFVTITAVDVTADMRYAKVFFTVMGDDLARSNSEQGLNSSASFIRRELGKRLGLRYVPEISFHFDASLDYGNRIESLLREIHTGHDDDSGDTEKD</sequence>
<dbReference type="SUPFAM" id="SSF89919">
    <property type="entry name" value="Ribosome-binding factor A, RbfA"/>
    <property type="match status" value="1"/>
</dbReference>
<organism evidence="3 4">
    <name type="scientific">Desulfuromonas soudanensis</name>
    <dbReference type="NCBI Taxonomy" id="1603606"/>
    <lineage>
        <taxon>Bacteria</taxon>
        <taxon>Pseudomonadati</taxon>
        <taxon>Thermodesulfobacteriota</taxon>
        <taxon>Desulfuromonadia</taxon>
        <taxon>Desulfuromonadales</taxon>
        <taxon>Desulfuromonadaceae</taxon>
        <taxon>Desulfuromonas</taxon>
    </lineage>
</organism>
<comment type="similarity">
    <text evidence="2">Belongs to the RbfA family.</text>
</comment>
<comment type="subcellular location">
    <subcellularLocation>
        <location evidence="2">Cytoplasm</location>
    </subcellularLocation>
</comment>
<keyword evidence="4" id="KW-1185">Reference proteome</keyword>
<evidence type="ECO:0000256" key="1">
    <source>
        <dbReference type="ARBA" id="ARBA00022517"/>
    </source>
</evidence>
<keyword evidence="2" id="KW-0963">Cytoplasm</keyword>
<dbReference type="OrthoDB" id="307788at2"/>
<dbReference type="InterPro" id="IPR020053">
    <property type="entry name" value="Ribosome-bd_factorA_CS"/>
</dbReference>
<dbReference type="NCBIfam" id="TIGR00082">
    <property type="entry name" value="rbfA"/>
    <property type="match status" value="1"/>
</dbReference>
<proteinExistence type="inferred from homology"/>
<dbReference type="RefSeq" id="WP_053550630.1">
    <property type="nucleotide sequence ID" value="NZ_CP010802.1"/>
</dbReference>
<keyword evidence="1 2" id="KW-0690">Ribosome biogenesis</keyword>
<dbReference type="InterPro" id="IPR000238">
    <property type="entry name" value="RbfA"/>
</dbReference>
<dbReference type="KEGG" id="des:DSOUD_1762"/>
<dbReference type="Pfam" id="PF02033">
    <property type="entry name" value="RBFA"/>
    <property type="match status" value="1"/>
</dbReference>
<dbReference type="PANTHER" id="PTHR33515">
    <property type="entry name" value="RIBOSOME-BINDING FACTOR A, CHLOROPLASTIC-RELATED"/>
    <property type="match status" value="1"/>
</dbReference>
<reference evidence="3 4" key="1">
    <citation type="submission" date="2015-07" db="EMBL/GenBank/DDBJ databases">
        <title>Isolation and Genomic Characterization of a Novel Halophilic Metal-Reducing Deltaproteobacterium from the Deep Subsurface.</title>
        <authorList>
            <person name="Badalamenti J.P."/>
            <person name="Summers Z.M."/>
            <person name="Gralnick J.A."/>
            <person name="Bond D.R."/>
        </authorList>
    </citation>
    <scope>NUCLEOTIDE SEQUENCE [LARGE SCALE GENOMIC DNA]</scope>
    <source>
        <strain evidence="3 4">WTL</strain>
    </source>
</reference>